<evidence type="ECO:0000256" key="3">
    <source>
        <dbReference type="ARBA" id="ARBA00022475"/>
    </source>
</evidence>
<feature type="transmembrane region" description="Helical" evidence="7">
    <location>
        <begin position="31"/>
        <end position="55"/>
    </location>
</feature>
<evidence type="ECO:0000256" key="2">
    <source>
        <dbReference type="ARBA" id="ARBA00022448"/>
    </source>
</evidence>
<gene>
    <name evidence="9" type="ORF">FEZ63_22535</name>
</gene>
<dbReference type="EMBL" id="VCMV01000071">
    <property type="protein sequence ID" value="KAB0264551.1"/>
    <property type="molecule type" value="Genomic_DNA"/>
</dbReference>
<feature type="transmembrane region" description="Helical" evidence="7">
    <location>
        <begin position="424"/>
        <end position="445"/>
    </location>
</feature>
<accession>A0A5N3P4H9</accession>
<feature type="transmembrane region" description="Helical" evidence="7">
    <location>
        <begin position="67"/>
        <end position="86"/>
    </location>
</feature>
<feature type="transmembrane region" description="Helical" evidence="7">
    <location>
        <begin position="249"/>
        <end position="265"/>
    </location>
</feature>
<dbReference type="Gene3D" id="1.20.1720.10">
    <property type="entry name" value="Multidrug resistance protein D"/>
    <property type="match status" value="1"/>
</dbReference>
<dbReference type="InterPro" id="IPR020846">
    <property type="entry name" value="MFS_dom"/>
</dbReference>
<keyword evidence="4 7" id="KW-0812">Transmembrane</keyword>
<keyword evidence="3" id="KW-1003">Cell membrane</keyword>
<evidence type="ECO:0000256" key="7">
    <source>
        <dbReference type="SAM" id="Phobius"/>
    </source>
</evidence>
<dbReference type="AlphaFoldDB" id="A0A5N3P4H9"/>
<dbReference type="InterPro" id="IPR011701">
    <property type="entry name" value="MFS"/>
</dbReference>
<dbReference type="OrthoDB" id="2414439at2"/>
<dbReference type="Pfam" id="PF07690">
    <property type="entry name" value="MFS_1"/>
    <property type="match status" value="1"/>
</dbReference>
<feature type="transmembrane region" description="Helical" evidence="7">
    <location>
        <begin position="286"/>
        <end position="308"/>
    </location>
</feature>
<evidence type="ECO:0000259" key="8">
    <source>
        <dbReference type="PROSITE" id="PS50850"/>
    </source>
</evidence>
<dbReference type="PROSITE" id="PS50850">
    <property type="entry name" value="MFS"/>
    <property type="match status" value="1"/>
</dbReference>
<protein>
    <submittedName>
        <fullName evidence="9">MFS transporter</fullName>
    </submittedName>
</protein>
<evidence type="ECO:0000256" key="4">
    <source>
        <dbReference type="ARBA" id="ARBA00022692"/>
    </source>
</evidence>
<feature type="transmembrane region" description="Helical" evidence="7">
    <location>
        <begin position="98"/>
        <end position="124"/>
    </location>
</feature>
<dbReference type="Proteomes" id="UP000325684">
    <property type="component" value="Unassembled WGS sequence"/>
</dbReference>
<feature type="transmembrane region" description="Helical" evidence="7">
    <location>
        <begin position="348"/>
        <end position="368"/>
    </location>
</feature>
<comment type="caution">
    <text evidence="9">The sequence shown here is derived from an EMBL/GenBank/DDBJ whole genome shotgun (WGS) entry which is preliminary data.</text>
</comment>
<dbReference type="CDD" id="cd17321">
    <property type="entry name" value="MFS_MMR_MDR_like"/>
    <property type="match status" value="1"/>
</dbReference>
<keyword evidence="10" id="KW-1185">Reference proteome</keyword>
<dbReference type="GO" id="GO:0022857">
    <property type="term" value="F:transmembrane transporter activity"/>
    <property type="evidence" value="ECO:0007669"/>
    <property type="project" value="InterPro"/>
</dbReference>
<feature type="transmembrane region" description="Helical" evidence="7">
    <location>
        <begin position="380"/>
        <end position="403"/>
    </location>
</feature>
<organism evidence="9 10">
    <name type="scientific">Microvirga brassicacearum</name>
    <dbReference type="NCBI Taxonomy" id="2580413"/>
    <lineage>
        <taxon>Bacteria</taxon>
        <taxon>Pseudomonadati</taxon>
        <taxon>Pseudomonadota</taxon>
        <taxon>Alphaproteobacteria</taxon>
        <taxon>Hyphomicrobiales</taxon>
        <taxon>Methylobacteriaceae</taxon>
        <taxon>Microvirga</taxon>
    </lineage>
</organism>
<dbReference type="InterPro" id="IPR036259">
    <property type="entry name" value="MFS_trans_sf"/>
</dbReference>
<sequence>MIGFGGASCDEGVIRAAVRDTPGCAEHAKPWVLAATILGSSMAFIDGSVVTVALPAIQAELTASTSAMQWVVNAYMLFLGALILVGGAVGDRFGRRRIFVLGIVVFTAASMACGLAPNATALIAARGLQGVGGALLVPSSLAIISAAFPEDERGRAIGTWAGFSALTTALGPVLGGWLVDTLSWRAIFFINLPLALVTLGLAFWRVPESRDESNQAAVDWRGGLLATLGLAGLAYGLTAASDRGWSDPAVLSALVAGALVLAVFIRSEAHAPSPLVPLRLFRSRTFSGANGMTLLLYFALGGALFFLPFNLIQIQGYSATLAGAAFLPSTLIMGGLSRWSGGLVERYGAWGPLTIGPGIAAVGFALLAVPGIGGSYWTTFFPAMTVLGLGMAISVAPLTTTVMGAVADRYAGTASGINNAVSRIAGMLAVALLGTVAVGVFGAALDQRLDALQVPPELRQALRNEVPKLAEAKVPPEIGNAERETLSRALDESFVRSFRIVMLVTSGLALGSALCAGLTISRNRQGSVKRS</sequence>
<evidence type="ECO:0000313" key="9">
    <source>
        <dbReference type="EMBL" id="KAB0264551.1"/>
    </source>
</evidence>
<feature type="transmembrane region" description="Helical" evidence="7">
    <location>
        <begin position="185"/>
        <end position="206"/>
    </location>
</feature>
<dbReference type="NCBIfam" id="TIGR00711">
    <property type="entry name" value="efflux_EmrB"/>
    <property type="match status" value="1"/>
</dbReference>
<feature type="transmembrane region" description="Helical" evidence="7">
    <location>
        <begin position="130"/>
        <end position="148"/>
    </location>
</feature>
<dbReference type="PANTHER" id="PTHR42718">
    <property type="entry name" value="MAJOR FACILITATOR SUPERFAMILY MULTIDRUG TRANSPORTER MFSC"/>
    <property type="match status" value="1"/>
</dbReference>
<name>A0A5N3P4H9_9HYPH</name>
<keyword evidence="5 7" id="KW-1133">Transmembrane helix</keyword>
<comment type="subcellular location">
    <subcellularLocation>
        <location evidence="1">Cell membrane</location>
        <topology evidence="1">Multi-pass membrane protein</topology>
    </subcellularLocation>
</comment>
<evidence type="ECO:0000256" key="5">
    <source>
        <dbReference type="ARBA" id="ARBA00022989"/>
    </source>
</evidence>
<evidence type="ECO:0000313" key="10">
    <source>
        <dbReference type="Proteomes" id="UP000325684"/>
    </source>
</evidence>
<dbReference type="PANTHER" id="PTHR42718:SF42">
    <property type="entry name" value="EXPORT PROTEIN"/>
    <property type="match status" value="1"/>
</dbReference>
<feature type="transmembrane region" description="Helical" evidence="7">
    <location>
        <begin position="160"/>
        <end position="179"/>
    </location>
</feature>
<dbReference type="GO" id="GO:0005886">
    <property type="term" value="C:plasma membrane"/>
    <property type="evidence" value="ECO:0007669"/>
    <property type="project" value="UniProtKB-SubCell"/>
</dbReference>
<feature type="transmembrane region" description="Helical" evidence="7">
    <location>
        <begin position="314"/>
        <end position="336"/>
    </location>
</feature>
<evidence type="ECO:0000256" key="6">
    <source>
        <dbReference type="ARBA" id="ARBA00023136"/>
    </source>
</evidence>
<evidence type="ECO:0000256" key="1">
    <source>
        <dbReference type="ARBA" id="ARBA00004651"/>
    </source>
</evidence>
<dbReference type="InterPro" id="IPR004638">
    <property type="entry name" value="EmrB-like"/>
</dbReference>
<keyword evidence="2" id="KW-0813">Transport</keyword>
<feature type="transmembrane region" description="Helical" evidence="7">
    <location>
        <begin position="218"/>
        <end position="237"/>
    </location>
</feature>
<keyword evidence="6 7" id="KW-0472">Membrane</keyword>
<proteinExistence type="predicted"/>
<feature type="domain" description="Major facilitator superfamily (MFS) profile" evidence="8">
    <location>
        <begin position="32"/>
        <end position="524"/>
    </location>
</feature>
<reference evidence="9 10" key="1">
    <citation type="journal article" date="2019" name="Microorganisms">
        <title>Genome Insights into the Novel Species Microvirga brassicacearum, a Rapeseed Endophyte with Biotechnological Potential.</title>
        <authorList>
            <person name="Jimenez-Gomez A."/>
            <person name="Saati-Santamaria Z."/>
            <person name="Igual J.M."/>
            <person name="Rivas R."/>
            <person name="Mateos P.F."/>
            <person name="Garcia-Fraile P."/>
        </authorList>
    </citation>
    <scope>NUCLEOTIDE SEQUENCE [LARGE SCALE GENOMIC DNA]</scope>
    <source>
        <strain evidence="9 10">CDVBN77</strain>
    </source>
</reference>
<feature type="transmembrane region" description="Helical" evidence="7">
    <location>
        <begin position="500"/>
        <end position="520"/>
    </location>
</feature>
<dbReference type="SUPFAM" id="SSF103473">
    <property type="entry name" value="MFS general substrate transporter"/>
    <property type="match status" value="1"/>
</dbReference>
<dbReference type="Gene3D" id="1.20.1250.20">
    <property type="entry name" value="MFS general substrate transporter like domains"/>
    <property type="match status" value="1"/>
</dbReference>